<comment type="caution">
    <text evidence="3">The sequence shown here is derived from an EMBL/GenBank/DDBJ whole genome shotgun (WGS) entry which is preliminary data.</text>
</comment>
<dbReference type="AlphaFoldDB" id="A0A9P3HGZ1"/>
<evidence type="ECO:0000259" key="2">
    <source>
        <dbReference type="Pfam" id="PF13251"/>
    </source>
</evidence>
<evidence type="ECO:0000313" key="4">
    <source>
        <dbReference type="Proteomes" id="UP000827284"/>
    </source>
</evidence>
<feature type="region of interest" description="Disordered" evidence="1">
    <location>
        <begin position="1"/>
        <end position="51"/>
    </location>
</feature>
<reference evidence="3" key="1">
    <citation type="submission" date="2021-11" db="EMBL/GenBank/DDBJ databases">
        <authorList>
            <person name="Herlambang A."/>
            <person name="Guo Y."/>
            <person name="Takashima Y."/>
            <person name="Nishizawa T."/>
        </authorList>
    </citation>
    <scope>NUCLEOTIDE SEQUENCE</scope>
    <source>
        <strain evidence="3">E1425</strain>
    </source>
</reference>
<proteinExistence type="predicted"/>
<feature type="compositionally biased region" description="Polar residues" evidence="1">
    <location>
        <begin position="20"/>
        <end position="29"/>
    </location>
</feature>
<organism evidence="3 4">
    <name type="scientific">Entomortierella parvispora</name>
    <dbReference type="NCBI Taxonomy" id="205924"/>
    <lineage>
        <taxon>Eukaryota</taxon>
        <taxon>Fungi</taxon>
        <taxon>Fungi incertae sedis</taxon>
        <taxon>Mucoromycota</taxon>
        <taxon>Mortierellomycotina</taxon>
        <taxon>Mortierellomycetes</taxon>
        <taxon>Mortierellales</taxon>
        <taxon>Mortierellaceae</taxon>
        <taxon>Entomortierella</taxon>
    </lineage>
</organism>
<dbReference type="InterPro" id="IPR011989">
    <property type="entry name" value="ARM-like"/>
</dbReference>
<dbReference type="InterPro" id="IPR025283">
    <property type="entry name" value="DUF4042"/>
</dbReference>
<dbReference type="PANTHER" id="PTHR13366:SF0">
    <property type="entry name" value="HEAT REPEAT-CONTAINING PROTEIN 6"/>
    <property type="match status" value="1"/>
</dbReference>
<evidence type="ECO:0000313" key="3">
    <source>
        <dbReference type="EMBL" id="GJJ76544.1"/>
    </source>
</evidence>
<feature type="region of interest" description="Disordered" evidence="1">
    <location>
        <begin position="383"/>
        <end position="409"/>
    </location>
</feature>
<gene>
    <name evidence="3" type="ORF">EMPS_08903</name>
</gene>
<dbReference type="Proteomes" id="UP000827284">
    <property type="component" value="Unassembled WGS sequence"/>
</dbReference>
<dbReference type="SUPFAM" id="SSF48371">
    <property type="entry name" value="ARM repeat"/>
    <property type="match status" value="2"/>
</dbReference>
<protein>
    <recommendedName>
        <fullName evidence="2">DUF4042 domain-containing protein</fullName>
    </recommendedName>
</protein>
<dbReference type="Pfam" id="PF13251">
    <property type="entry name" value="DUF4042"/>
    <property type="match status" value="1"/>
</dbReference>
<feature type="domain" description="DUF4042" evidence="2">
    <location>
        <begin position="412"/>
        <end position="599"/>
    </location>
</feature>
<dbReference type="OrthoDB" id="422637at2759"/>
<dbReference type="InterPro" id="IPR016024">
    <property type="entry name" value="ARM-type_fold"/>
</dbReference>
<evidence type="ECO:0000256" key="1">
    <source>
        <dbReference type="SAM" id="MobiDB-lite"/>
    </source>
</evidence>
<feature type="region of interest" description="Disordered" evidence="1">
    <location>
        <begin position="1064"/>
        <end position="1083"/>
    </location>
</feature>
<dbReference type="InterPro" id="IPR052107">
    <property type="entry name" value="HEAT6"/>
</dbReference>
<feature type="compositionally biased region" description="Basic residues" evidence="1">
    <location>
        <begin position="1"/>
        <end position="14"/>
    </location>
</feature>
<accession>A0A9P3HGZ1</accession>
<reference evidence="3" key="2">
    <citation type="journal article" date="2022" name="Microbiol. Resour. Announc.">
        <title>Whole-Genome Sequence of Entomortierella parvispora E1425, a Mucoromycotan Fungus Associated with Burkholderiaceae-Related Endosymbiotic Bacteria.</title>
        <authorList>
            <person name="Herlambang A."/>
            <person name="Guo Y."/>
            <person name="Takashima Y."/>
            <person name="Narisawa K."/>
            <person name="Ohta H."/>
            <person name="Nishizawa T."/>
        </authorList>
    </citation>
    <scope>NUCLEOTIDE SEQUENCE</scope>
    <source>
        <strain evidence="3">E1425</strain>
    </source>
</reference>
<sequence length="1083" mass="118821">MSHPPRQRRTHRGGRRQDQDSSAGRQTIQRHARDVAQQTATADEDSTQGRHVVREQLEAILSRAKAEKADRQEDTKAELDAPPLSQLALDRLAQACKALSSSNSEDIELMSTVVFTLFNQDIIKIPQSSPTHRHMIEALCAYFLSAFSSLESTRTESSMEGTSVPIASSSSAHPESRTRMQIDVLRALSAALFENSSGVKESLLELFRIISHITSNPLKHGQPELRRMALNCLANLIHGTGSLFSTLHERMYGILLSSLTTTSQYESGALSNISNLARRKDMASERKLISSALRALHFLLQEDRHIATRSLSPILDVIFRYMFYSSENPSSAVSNGTVPGALSVGVIKRSSYAALPSTIPTTKVSGSTAAQRLDGSHIDFSIPQRGLQSSDSEFSDSESGTSQAQRRQHDGKVRLNALLCLQSIARTTPKQLQPHWPKFLTTSSFPPMWAGIHKSPSLMTLAGSDPILTVRSAACVVLGNIFETSKQYLAMAEEKSVLPGNRSQAGILALSERIGLMCRELHAGMAAALDGVDSSLDHGTIVQMIKCCSTIVANSSYEKMEPSLCLKLYTPIKKYLVGHELALQTAALSFVSALLSNSSAQTGVREYILSPGSTSHSQKPELLSILLGFVEGESMSGKIESWTTLRAISQFHFESVREIWLRLDEALRAIGAQSDIRVWSAALLFLEEYAKAGLSSAVPLALNWWREALEIHILKAFGEDSPALKALGCDFMSVLTSSIFSNLPSRMQVLILSLVLGTSEDENGGARAASCRTIGVFILFPSQWEDSTNITDMANTVLDLCQDANLAVRVRASWAVGNLCDAFVLMTTNGRTHILQEILTLAMWTKIMRTAIMISQDHEKLKSNGIRAIGGLLRVSFEGIIDRERHSLVKDAVNTLIKHMEHGSLKGRWNACYAMQNVLLNPDFPIGSTFGTSYALDSDLVSWTRDIYGALLQAIQHSRNFKVRINACAALTVPKTRAKYGDQALFREIVRVVMSCAQNLDAEQGDHEFGELQYRDQLELKLLRCLDHLLQLSGGVATLDLDLDPALRRRIVASRPALVDSAASSTQQHAEVLNSNDPSTSSH</sequence>
<dbReference type="PANTHER" id="PTHR13366">
    <property type="entry name" value="MALARIA ANTIGEN-RELATED"/>
    <property type="match status" value="1"/>
</dbReference>
<dbReference type="Gene3D" id="1.25.10.10">
    <property type="entry name" value="Leucine-rich Repeat Variant"/>
    <property type="match status" value="2"/>
</dbReference>
<keyword evidence="4" id="KW-1185">Reference proteome</keyword>
<dbReference type="EMBL" id="BQFW01000012">
    <property type="protein sequence ID" value="GJJ76544.1"/>
    <property type="molecule type" value="Genomic_DNA"/>
</dbReference>
<name>A0A9P3HGZ1_9FUNG</name>